<dbReference type="Proteomes" id="UP000001625">
    <property type="component" value="Chromosome"/>
</dbReference>
<name>D5CUD1_SIDLE</name>
<dbReference type="EMBL" id="CP001965">
    <property type="protein sequence ID" value="ADE10466.1"/>
    <property type="molecule type" value="Genomic_DNA"/>
</dbReference>
<dbReference type="OrthoDB" id="9802690at2"/>
<evidence type="ECO:0000313" key="1">
    <source>
        <dbReference type="EMBL" id="ADE10466.1"/>
    </source>
</evidence>
<dbReference type="AlphaFoldDB" id="D5CUD1"/>
<dbReference type="KEGG" id="slt:Slit_0224"/>
<dbReference type="InterPro" id="IPR009279">
    <property type="entry name" value="Portal_Mu"/>
</dbReference>
<keyword evidence="2" id="KW-1185">Reference proteome</keyword>
<organism evidence="1 2">
    <name type="scientific">Sideroxydans lithotrophicus (strain ES-1)</name>
    <dbReference type="NCBI Taxonomy" id="580332"/>
    <lineage>
        <taxon>Bacteria</taxon>
        <taxon>Pseudomonadati</taxon>
        <taxon>Pseudomonadota</taxon>
        <taxon>Betaproteobacteria</taxon>
        <taxon>Nitrosomonadales</taxon>
        <taxon>Gallionellaceae</taxon>
        <taxon>Sideroxydans</taxon>
    </lineage>
</organism>
<dbReference type="eggNOG" id="COG4383">
    <property type="taxonomic scope" value="Bacteria"/>
</dbReference>
<proteinExistence type="predicted"/>
<reference evidence="1 2" key="1">
    <citation type="submission" date="2010-03" db="EMBL/GenBank/DDBJ databases">
        <title>Complete sequence of Sideroxydans lithotrophicus ES-1.</title>
        <authorList>
            <consortium name="US DOE Joint Genome Institute"/>
            <person name="Lucas S."/>
            <person name="Copeland A."/>
            <person name="Lapidus A."/>
            <person name="Cheng J.-F."/>
            <person name="Bruce D."/>
            <person name="Goodwin L."/>
            <person name="Pitluck S."/>
            <person name="Munk A.C."/>
            <person name="Detter J.C."/>
            <person name="Han C."/>
            <person name="Tapia R."/>
            <person name="Larimer F."/>
            <person name="Land M."/>
            <person name="Hauser L."/>
            <person name="Kyrpides N."/>
            <person name="Ivanova N."/>
            <person name="Emerson D."/>
            <person name="Woyke T."/>
        </authorList>
    </citation>
    <scope>NUCLEOTIDE SEQUENCE [LARGE SCALE GENOMIC DNA]</scope>
    <source>
        <strain evidence="1 2">ES-1</strain>
    </source>
</reference>
<protein>
    <recommendedName>
        <fullName evidence="3">Mu-like prophage FluMu protein gp29</fullName>
    </recommendedName>
</protein>
<accession>D5CUD1</accession>
<dbReference type="HOGENOM" id="CLU_036594_0_1_4"/>
<evidence type="ECO:0008006" key="3">
    <source>
        <dbReference type="Google" id="ProtNLM"/>
    </source>
</evidence>
<evidence type="ECO:0000313" key="2">
    <source>
        <dbReference type="Proteomes" id="UP000001625"/>
    </source>
</evidence>
<dbReference type="STRING" id="580332.Slit_0224"/>
<dbReference type="Pfam" id="PF06074">
    <property type="entry name" value="Portal_Mu"/>
    <property type="match status" value="1"/>
</dbReference>
<sequence length="525" mass="57519">MVTTSRILDASGNPIKRAELVEPQTSKLAQLHREFASHPSRGLTPLKLARILDAAEQGDTRAQHDLFLDMEEKDTHIFAEMGKRKRALLTVDWDIVPPRNASATERKLAGYAKELLQDVPNFEDVILDALDGIGHGFSCQEIEWELLGSEWLPKEITHRPQSWFQTDMETRTEIRLRDNSLGGQALQPFGWITHTHKAKSGYIARCGLHRTLSWPYLFKNYSVGDLAEFLEIYGLPLRLGKYQSGASDDEKSTLLRAVMSIGHDAAGIIPEGMAIEFTEAAKGSEGPFMAMVEWCEKSQSKAILGGTLTSQADGKSSTNALGNVHNEVRHDLMVSDAIQLAGTLTRDLVYPLLSLNKGGVDDRRRLPRFKFMFDDSEDLGVLAESLPKLASIGMRIPVEWAHERAGIPQAEEGAAVLGVAKPEPIKGALKFAALKAGGADDAFPDQTALDAMIDSIAPDLLQGQAAAALKPVIEMIAASADYAEVHDALSGIFPSMNTQQLEETLARAMFVAEVWGRLSVQDEQA</sequence>
<dbReference type="RefSeq" id="WP_013028365.1">
    <property type="nucleotide sequence ID" value="NC_013959.1"/>
</dbReference>
<gene>
    <name evidence="1" type="ordered locus">Slit_0224</name>
</gene>